<sequence>MNALDRFDGPAWVAAAATLASYGLVLAVLFALLFVVPFFAFSGPL</sequence>
<dbReference type="Proteomes" id="UP000595001">
    <property type="component" value="Chromosome"/>
</dbReference>
<dbReference type="EMBL" id="CP065856">
    <property type="protein sequence ID" value="QPV62390.1"/>
    <property type="molecule type" value="Genomic_DNA"/>
</dbReference>
<keyword evidence="1" id="KW-0472">Membrane</keyword>
<keyword evidence="1" id="KW-0812">Transmembrane</keyword>
<proteinExistence type="predicted"/>
<dbReference type="RefSeq" id="WP_198061195.1">
    <property type="nucleotide sequence ID" value="NZ_CP065856.1"/>
</dbReference>
<feature type="transmembrane region" description="Helical" evidence="1">
    <location>
        <begin position="12"/>
        <end position="41"/>
    </location>
</feature>
<keyword evidence="3" id="KW-1185">Reference proteome</keyword>
<evidence type="ECO:0000313" key="2">
    <source>
        <dbReference type="EMBL" id="QPV62390.1"/>
    </source>
</evidence>
<dbReference type="KEGG" id="hlt:I7X12_16850"/>
<dbReference type="GeneID" id="60590197"/>
<gene>
    <name evidence="2" type="ORF">I7X12_16850</name>
</gene>
<name>A0A7T3FX78_9EURY</name>
<protein>
    <submittedName>
        <fullName evidence="2">Uncharacterized protein</fullName>
    </submittedName>
</protein>
<evidence type="ECO:0000313" key="3">
    <source>
        <dbReference type="Proteomes" id="UP000595001"/>
    </source>
</evidence>
<reference evidence="2 3" key="1">
    <citation type="submission" date="2020-12" db="EMBL/GenBank/DDBJ databases">
        <title>Halosimplex halophilum sp. nov. and Halosimplex salinum sp. nov., two new members of the genus Halosimplex.</title>
        <authorList>
            <person name="Cui H.L."/>
        </authorList>
    </citation>
    <scope>NUCLEOTIDE SEQUENCE [LARGE SCALE GENOMIC DNA]</scope>
    <source>
        <strain evidence="2 3">YGH94</strain>
    </source>
</reference>
<accession>A0A7T3FX78</accession>
<keyword evidence="1" id="KW-1133">Transmembrane helix</keyword>
<organism evidence="2 3">
    <name type="scientific">Halosimplex litoreum</name>
    <dbReference type="NCBI Taxonomy" id="1198301"/>
    <lineage>
        <taxon>Archaea</taxon>
        <taxon>Methanobacteriati</taxon>
        <taxon>Methanobacteriota</taxon>
        <taxon>Stenosarchaea group</taxon>
        <taxon>Halobacteria</taxon>
        <taxon>Halobacteriales</taxon>
        <taxon>Haloarculaceae</taxon>
        <taxon>Halosimplex</taxon>
    </lineage>
</organism>
<evidence type="ECO:0000256" key="1">
    <source>
        <dbReference type="SAM" id="Phobius"/>
    </source>
</evidence>
<dbReference type="AlphaFoldDB" id="A0A7T3FX78"/>